<sequence>MSKRRADWTNYEPPPKAPRLSTSPQQHQQQAPETAPRKHAWQSYLPRIKHSNHPESKVGTNFHAVSYPLTLLPYDSWWTLHSSADPTKPYRFQCPRCFAVRTPTPHARKLFLVAERLSWSDGTVSTAERNNNEEKNWEVNYELGILDPSIEDPDQRPGGRKSRLNEWHPYETEFEMRSALKLVEKADHLTEASWKVWVAMMDAMLRDQEQEPKPESAVRYESLYAPAAPKQTPGPPQHQPASATAYSSSTRLAPMGSVPAMASGTTTRTRAQALAAAQPAPDPVVSMLARRATTNPELKSIMKLVAARRATPQQVEIFQGHVDELARWNEMRTASKPPSISLPLQALSSISPQHGSKHSTQSHDFALHPKANDENRLPFPAPPSSSPILTFDHKNATQPESHTASQPPTIPSVESIPNISFRTIQDFYSLLDQIERTSYVGAMFLEAYAEYLRHDLCGNCWFQFNVLADTPPPTQQAPVQYAPVQQLPVQYAPPQHAPVQHTPGSYTPAQYPP</sequence>
<feature type="region of interest" description="Disordered" evidence="1">
    <location>
        <begin position="227"/>
        <end position="281"/>
    </location>
</feature>
<reference evidence="4" key="3">
    <citation type="submission" date="2025-04" db="UniProtKB">
        <authorList>
            <consortium name="RefSeq"/>
        </authorList>
    </citation>
    <scope>IDENTIFICATION</scope>
    <source>
        <strain evidence="4">CBS 304.34</strain>
    </source>
</reference>
<evidence type="ECO:0000256" key="1">
    <source>
        <dbReference type="SAM" id="MobiDB-lite"/>
    </source>
</evidence>
<name>A0A6A6YW56_9PEZI</name>
<dbReference type="Proteomes" id="UP000504636">
    <property type="component" value="Unplaced"/>
</dbReference>
<dbReference type="EMBL" id="MU003697">
    <property type="protein sequence ID" value="KAF2812749.1"/>
    <property type="molecule type" value="Genomic_DNA"/>
</dbReference>
<feature type="region of interest" description="Disordered" evidence="1">
    <location>
        <begin position="1"/>
        <end position="40"/>
    </location>
</feature>
<dbReference type="AlphaFoldDB" id="A0A6A6YW56"/>
<dbReference type="OrthoDB" id="3650630at2759"/>
<reference evidence="4" key="2">
    <citation type="submission" date="2020-04" db="EMBL/GenBank/DDBJ databases">
        <authorList>
            <consortium name="NCBI Genome Project"/>
        </authorList>
    </citation>
    <scope>NUCLEOTIDE SEQUENCE</scope>
    <source>
        <strain evidence="4">CBS 304.34</strain>
    </source>
</reference>
<feature type="compositionally biased region" description="Low complexity" evidence="1">
    <location>
        <begin position="265"/>
        <end position="279"/>
    </location>
</feature>
<accession>A0A6A6YW56</accession>
<protein>
    <submittedName>
        <fullName evidence="2 4">Uncharacterized protein</fullName>
    </submittedName>
</protein>
<dbReference type="RefSeq" id="XP_033579713.1">
    <property type="nucleotide sequence ID" value="XM_033723485.1"/>
</dbReference>
<evidence type="ECO:0000313" key="2">
    <source>
        <dbReference type="EMBL" id="KAF2812749.1"/>
    </source>
</evidence>
<organism evidence="2">
    <name type="scientific">Mytilinidion resinicola</name>
    <dbReference type="NCBI Taxonomy" id="574789"/>
    <lineage>
        <taxon>Eukaryota</taxon>
        <taxon>Fungi</taxon>
        <taxon>Dikarya</taxon>
        <taxon>Ascomycota</taxon>
        <taxon>Pezizomycotina</taxon>
        <taxon>Dothideomycetes</taxon>
        <taxon>Pleosporomycetidae</taxon>
        <taxon>Mytilinidiales</taxon>
        <taxon>Mytilinidiaceae</taxon>
        <taxon>Mytilinidion</taxon>
    </lineage>
</organism>
<feature type="compositionally biased region" description="Polar residues" evidence="1">
    <location>
        <begin position="20"/>
        <end position="32"/>
    </location>
</feature>
<reference evidence="2 4" key="1">
    <citation type="journal article" date="2020" name="Stud. Mycol.">
        <title>101 Dothideomycetes genomes: a test case for predicting lifestyles and emergence of pathogens.</title>
        <authorList>
            <person name="Haridas S."/>
            <person name="Albert R."/>
            <person name="Binder M."/>
            <person name="Bloem J."/>
            <person name="Labutti K."/>
            <person name="Salamov A."/>
            <person name="Andreopoulos B."/>
            <person name="Baker S."/>
            <person name="Barry K."/>
            <person name="Bills G."/>
            <person name="Bluhm B."/>
            <person name="Cannon C."/>
            <person name="Castanera R."/>
            <person name="Culley D."/>
            <person name="Daum C."/>
            <person name="Ezra D."/>
            <person name="Gonzalez J."/>
            <person name="Henrissat B."/>
            <person name="Kuo A."/>
            <person name="Liang C."/>
            <person name="Lipzen A."/>
            <person name="Lutzoni F."/>
            <person name="Magnuson J."/>
            <person name="Mondo S."/>
            <person name="Nolan M."/>
            <person name="Ohm R."/>
            <person name="Pangilinan J."/>
            <person name="Park H.-J."/>
            <person name="Ramirez L."/>
            <person name="Alfaro M."/>
            <person name="Sun H."/>
            <person name="Tritt A."/>
            <person name="Yoshinaga Y."/>
            <person name="Zwiers L.-H."/>
            <person name="Turgeon B."/>
            <person name="Goodwin S."/>
            <person name="Spatafora J."/>
            <person name="Crous P."/>
            <person name="Grigoriev I."/>
        </authorList>
    </citation>
    <scope>NUCLEOTIDE SEQUENCE</scope>
    <source>
        <strain evidence="2 4">CBS 304.34</strain>
    </source>
</reference>
<evidence type="ECO:0000313" key="3">
    <source>
        <dbReference type="Proteomes" id="UP000504636"/>
    </source>
</evidence>
<feature type="region of interest" description="Disordered" evidence="1">
    <location>
        <begin position="494"/>
        <end position="513"/>
    </location>
</feature>
<keyword evidence="3" id="KW-1185">Reference proteome</keyword>
<feature type="compositionally biased region" description="Polar residues" evidence="1">
    <location>
        <begin position="396"/>
        <end position="407"/>
    </location>
</feature>
<dbReference type="GeneID" id="54464378"/>
<proteinExistence type="predicted"/>
<feature type="compositionally biased region" description="Polar residues" evidence="1">
    <location>
        <begin position="502"/>
        <end position="513"/>
    </location>
</feature>
<feature type="region of interest" description="Disordered" evidence="1">
    <location>
        <begin position="370"/>
        <end position="414"/>
    </location>
</feature>
<evidence type="ECO:0000313" key="4">
    <source>
        <dbReference type="RefSeq" id="XP_033579713.1"/>
    </source>
</evidence>
<gene>
    <name evidence="2 4" type="ORF">BDZ99DRAFT_497090</name>
</gene>
<feature type="compositionally biased region" description="Polar residues" evidence="1">
    <location>
        <begin position="239"/>
        <end position="251"/>
    </location>
</feature>